<accession>A0ABU8W865</accession>
<sequence>MPSTNLNEPMCSIARSLDLLGDRWALLLIREVLFGTRRFDDFAAHLGIARNVLTQRLAKLVEAGVLVQTPLKIEGRRLGYSLSPMGEDLVPALIALMQWGDRWLHSPETVPIKVIERSNGKEVRRLQIRDASGSPLAVKDLDWTPGPGASHPAIAALVRAYEAQRVSEARPIPPVSKPAAEKLKARSKASKAA</sequence>
<dbReference type="SMART" id="SM00418">
    <property type="entry name" value="HTH_ARSR"/>
    <property type="match status" value="1"/>
</dbReference>
<evidence type="ECO:0000313" key="7">
    <source>
        <dbReference type="Proteomes" id="UP001363010"/>
    </source>
</evidence>
<dbReference type="InterPro" id="IPR036388">
    <property type="entry name" value="WH-like_DNA-bd_sf"/>
</dbReference>
<keyword evidence="7" id="KW-1185">Reference proteome</keyword>
<dbReference type="CDD" id="cd00090">
    <property type="entry name" value="HTH_ARSR"/>
    <property type="match status" value="1"/>
</dbReference>
<reference evidence="6 7" key="1">
    <citation type="submission" date="2024-03" db="EMBL/GenBank/DDBJ databases">
        <title>Novel species of the genus Variovorax.</title>
        <authorList>
            <person name="Liu Q."/>
            <person name="Xin Y.-H."/>
        </authorList>
    </citation>
    <scope>NUCLEOTIDE SEQUENCE [LARGE SCALE GENOMIC DNA]</scope>
    <source>
        <strain evidence="6 7">KACC 18501</strain>
    </source>
</reference>
<feature type="region of interest" description="Disordered" evidence="4">
    <location>
        <begin position="168"/>
        <end position="193"/>
    </location>
</feature>
<dbReference type="PANTHER" id="PTHR33204">
    <property type="entry name" value="TRANSCRIPTIONAL REGULATOR, MARR FAMILY"/>
    <property type="match status" value="1"/>
</dbReference>
<dbReference type="Pfam" id="PF01638">
    <property type="entry name" value="HxlR"/>
    <property type="match status" value="1"/>
</dbReference>
<evidence type="ECO:0000256" key="2">
    <source>
        <dbReference type="ARBA" id="ARBA00023125"/>
    </source>
</evidence>
<evidence type="ECO:0000256" key="4">
    <source>
        <dbReference type="SAM" id="MobiDB-lite"/>
    </source>
</evidence>
<comment type="caution">
    <text evidence="6">The sequence shown here is derived from an EMBL/GenBank/DDBJ whole genome shotgun (WGS) entry which is preliminary data.</text>
</comment>
<feature type="domain" description="HTH hxlR-type" evidence="5">
    <location>
        <begin position="11"/>
        <end position="108"/>
    </location>
</feature>
<gene>
    <name evidence="6" type="ORF">WKW80_30015</name>
</gene>
<dbReference type="PROSITE" id="PS51118">
    <property type="entry name" value="HTH_HXLR"/>
    <property type="match status" value="1"/>
</dbReference>
<dbReference type="RefSeq" id="WP_340367247.1">
    <property type="nucleotide sequence ID" value="NZ_JBBKZV010000030.1"/>
</dbReference>
<keyword evidence="1" id="KW-0805">Transcription regulation</keyword>
<protein>
    <submittedName>
        <fullName evidence="6">Helix-turn-helix domain-containing protein</fullName>
    </submittedName>
</protein>
<dbReference type="Proteomes" id="UP001363010">
    <property type="component" value="Unassembled WGS sequence"/>
</dbReference>
<evidence type="ECO:0000313" key="6">
    <source>
        <dbReference type="EMBL" id="MEJ8826209.1"/>
    </source>
</evidence>
<evidence type="ECO:0000256" key="3">
    <source>
        <dbReference type="ARBA" id="ARBA00023163"/>
    </source>
</evidence>
<keyword evidence="3" id="KW-0804">Transcription</keyword>
<proteinExistence type="predicted"/>
<dbReference type="InterPro" id="IPR036390">
    <property type="entry name" value="WH_DNA-bd_sf"/>
</dbReference>
<dbReference type="PANTHER" id="PTHR33204:SF18">
    <property type="entry name" value="TRANSCRIPTIONAL REGULATORY PROTEIN"/>
    <property type="match status" value="1"/>
</dbReference>
<organism evidence="6 7">
    <name type="scientific">Variovorax humicola</name>
    <dbReference type="NCBI Taxonomy" id="1769758"/>
    <lineage>
        <taxon>Bacteria</taxon>
        <taxon>Pseudomonadati</taxon>
        <taxon>Pseudomonadota</taxon>
        <taxon>Betaproteobacteria</taxon>
        <taxon>Burkholderiales</taxon>
        <taxon>Comamonadaceae</taxon>
        <taxon>Variovorax</taxon>
    </lineage>
</organism>
<dbReference type="InterPro" id="IPR002577">
    <property type="entry name" value="HTH_HxlR"/>
</dbReference>
<evidence type="ECO:0000256" key="1">
    <source>
        <dbReference type="ARBA" id="ARBA00023015"/>
    </source>
</evidence>
<keyword evidence="2" id="KW-0238">DNA-binding</keyword>
<evidence type="ECO:0000259" key="5">
    <source>
        <dbReference type="PROSITE" id="PS51118"/>
    </source>
</evidence>
<dbReference type="InterPro" id="IPR011991">
    <property type="entry name" value="ArsR-like_HTH"/>
</dbReference>
<dbReference type="SUPFAM" id="SSF46785">
    <property type="entry name" value="Winged helix' DNA-binding domain"/>
    <property type="match status" value="1"/>
</dbReference>
<name>A0ABU8W865_9BURK</name>
<dbReference type="InterPro" id="IPR001845">
    <property type="entry name" value="HTH_ArsR_DNA-bd_dom"/>
</dbReference>
<dbReference type="Gene3D" id="1.10.10.10">
    <property type="entry name" value="Winged helix-like DNA-binding domain superfamily/Winged helix DNA-binding domain"/>
    <property type="match status" value="1"/>
</dbReference>
<dbReference type="EMBL" id="JBBKZV010000030">
    <property type="protein sequence ID" value="MEJ8826209.1"/>
    <property type="molecule type" value="Genomic_DNA"/>
</dbReference>